<dbReference type="Pfam" id="PF00191">
    <property type="entry name" value="Annexin"/>
    <property type="match status" value="2"/>
</dbReference>
<dbReference type="GO" id="GO:0001786">
    <property type="term" value="F:phosphatidylserine binding"/>
    <property type="evidence" value="ECO:0007669"/>
    <property type="project" value="TreeGrafter"/>
</dbReference>
<keyword evidence="2 4" id="KW-0677">Repeat</keyword>
<keyword evidence="3 4" id="KW-0041">Annexin</keyword>
<organism evidence="5 6">
    <name type="scientific">Callosobruchus maculatus</name>
    <name type="common">Southern cowpea weevil</name>
    <name type="synonym">Pulse bruchid</name>
    <dbReference type="NCBI Taxonomy" id="64391"/>
    <lineage>
        <taxon>Eukaryota</taxon>
        <taxon>Metazoa</taxon>
        <taxon>Ecdysozoa</taxon>
        <taxon>Arthropoda</taxon>
        <taxon>Hexapoda</taxon>
        <taxon>Insecta</taxon>
        <taxon>Pterygota</taxon>
        <taxon>Neoptera</taxon>
        <taxon>Endopterygota</taxon>
        <taxon>Coleoptera</taxon>
        <taxon>Polyphaga</taxon>
        <taxon>Cucujiformia</taxon>
        <taxon>Chrysomeloidea</taxon>
        <taxon>Chrysomelidae</taxon>
        <taxon>Bruchinae</taxon>
        <taxon>Bruchini</taxon>
        <taxon>Callosobruchus</taxon>
    </lineage>
</organism>
<reference evidence="5 6" key="1">
    <citation type="submission" date="2019-01" db="EMBL/GenBank/DDBJ databases">
        <authorList>
            <person name="Sayadi A."/>
        </authorList>
    </citation>
    <scope>NUCLEOTIDE SEQUENCE [LARGE SCALE GENOMIC DNA]</scope>
</reference>
<dbReference type="Proteomes" id="UP000410492">
    <property type="component" value="Unassembled WGS sequence"/>
</dbReference>
<dbReference type="GO" id="GO:0012506">
    <property type="term" value="C:vesicle membrane"/>
    <property type="evidence" value="ECO:0007669"/>
    <property type="project" value="TreeGrafter"/>
</dbReference>
<dbReference type="SMART" id="SM00335">
    <property type="entry name" value="ANX"/>
    <property type="match status" value="2"/>
</dbReference>
<evidence type="ECO:0000256" key="4">
    <source>
        <dbReference type="RuleBase" id="RU003540"/>
    </source>
</evidence>
<evidence type="ECO:0000256" key="1">
    <source>
        <dbReference type="ARBA" id="ARBA00007831"/>
    </source>
</evidence>
<dbReference type="InterPro" id="IPR037104">
    <property type="entry name" value="Annexin_sf"/>
</dbReference>
<dbReference type="PANTHER" id="PTHR10502">
    <property type="entry name" value="ANNEXIN"/>
    <property type="match status" value="1"/>
</dbReference>
<dbReference type="AlphaFoldDB" id="A0A653BLH9"/>
<comment type="similarity">
    <text evidence="1 4">Belongs to the annexin family.</text>
</comment>
<keyword evidence="4" id="KW-0111">Calcium/phospholipid-binding</keyword>
<dbReference type="GO" id="GO:0005737">
    <property type="term" value="C:cytoplasm"/>
    <property type="evidence" value="ECO:0007669"/>
    <property type="project" value="TreeGrafter"/>
</dbReference>
<protein>
    <recommendedName>
        <fullName evidence="4">Annexin</fullName>
    </recommendedName>
</protein>
<keyword evidence="6" id="KW-1185">Reference proteome</keyword>
<dbReference type="InterPro" id="IPR018502">
    <property type="entry name" value="Annexin_repeat"/>
</dbReference>
<dbReference type="PROSITE" id="PS00223">
    <property type="entry name" value="ANNEXIN_1"/>
    <property type="match status" value="1"/>
</dbReference>
<evidence type="ECO:0000256" key="2">
    <source>
        <dbReference type="ARBA" id="ARBA00022737"/>
    </source>
</evidence>
<dbReference type="InterPro" id="IPR001464">
    <property type="entry name" value="Annexin"/>
</dbReference>
<dbReference type="Gene3D" id="1.10.220.10">
    <property type="entry name" value="Annexin"/>
    <property type="match status" value="3"/>
</dbReference>
<dbReference type="PROSITE" id="PS51897">
    <property type="entry name" value="ANNEXIN_2"/>
    <property type="match status" value="2"/>
</dbReference>
<dbReference type="GO" id="GO:0005509">
    <property type="term" value="F:calcium ion binding"/>
    <property type="evidence" value="ECO:0007669"/>
    <property type="project" value="InterPro"/>
</dbReference>
<dbReference type="PANTHER" id="PTHR10502:SF233">
    <property type="entry name" value="ANNEXIN B9"/>
    <property type="match status" value="1"/>
</dbReference>
<dbReference type="GO" id="GO:0005544">
    <property type="term" value="F:calcium-dependent phospholipid binding"/>
    <property type="evidence" value="ECO:0007669"/>
    <property type="project" value="UniProtKB-KW"/>
</dbReference>
<evidence type="ECO:0000313" key="6">
    <source>
        <dbReference type="Proteomes" id="UP000410492"/>
    </source>
</evidence>
<dbReference type="InterPro" id="IPR018252">
    <property type="entry name" value="Annexin_repeat_CS"/>
</dbReference>
<name>A0A653BLH9_CALMS</name>
<gene>
    <name evidence="5" type="ORF">CALMAC_LOCUS2066</name>
</gene>
<dbReference type="OrthoDB" id="37886at2759"/>
<dbReference type="EMBL" id="CAACVG010002424">
    <property type="protein sequence ID" value="VEN36451.1"/>
    <property type="molecule type" value="Genomic_DNA"/>
</dbReference>
<sequence>MYGKCLIKELKSELRGNFEDVIVALMTEPVEFLAKELHKAISGLGTEESTIVEILGIHNNDEIIKISNAYEGLYQTSLEADIKGDTSGTLRKLLVAMSTGHRDESDLVDPEAAFKDAQSLLQAGELLFAGTEESVFNCILCQRNKKQLRDKTDYLVTRLHDSMAGIGTDDRTLIRIVVSRSEIDLVEIKHAYEVKYGKSLADAISDDLSDDYKKALLGIVNQ</sequence>
<evidence type="ECO:0000256" key="3">
    <source>
        <dbReference type="ARBA" id="ARBA00023216"/>
    </source>
</evidence>
<dbReference type="GO" id="GO:0032509">
    <property type="term" value="P:endosome transport via multivesicular body sorting pathway"/>
    <property type="evidence" value="ECO:0007669"/>
    <property type="project" value="TreeGrafter"/>
</dbReference>
<evidence type="ECO:0000313" key="5">
    <source>
        <dbReference type="EMBL" id="VEN36451.1"/>
    </source>
</evidence>
<dbReference type="GO" id="GO:0005634">
    <property type="term" value="C:nucleus"/>
    <property type="evidence" value="ECO:0007669"/>
    <property type="project" value="TreeGrafter"/>
</dbReference>
<comment type="domain">
    <text evidence="4">A pair of annexin repeats may form one binding site for calcium and phospholipid.</text>
</comment>
<keyword evidence="4" id="KW-0106">Calcium</keyword>
<proteinExistence type="inferred from homology"/>
<dbReference type="PRINTS" id="PR00196">
    <property type="entry name" value="ANNEXIN"/>
</dbReference>
<dbReference type="FunFam" id="1.10.220.10:FF:000001">
    <property type="entry name" value="Annexin"/>
    <property type="match status" value="1"/>
</dbReference>
<dbReference type="SUPFAM" id="SSF47874">
    <property type="entry name" value="Annexin"/>
    <property type="match status" value="1"/>
</dbReference>
<dbReference type="FunFam" id="1.10.220.10:FF:000003">
    <property type="entry name" value="Annexin"/>
    <property type="match status" value="1"/>
</dbReference>
<dbReference type="GO" id="GO:0005886">
    <property type="term" value="C:plasma membrane"/>
    <property type="evidence" value="ECO:0007669"/>
    <property type="project" value="TreeGrafter"/>
</dbReference>
<accession>A0A653BLH9</accession>